<keyword evidence="1" id="KW-0812">Transmembrane</keyword>
<dbReference type="EMBL" id="VULT01000006">
    <property type="protein sequence ID" value="MSS17153.1"/>
    <property type="molecule type" value="Genomic_DNA"/>
</dbReference>
<keyword evidence="1" id="KW-1133">Transmembrane helix</keyword>
<proteinExistence type="predicted"/>
<keyword evidence="3" id="KW-1185">Reference proteome</keyword>
<accession>A0A6L5XD17</accession>
<evidence type="ECO:0000256" key="1">
    <source>
        <dbReference type="SAM" id="Phobius"/>
    </source>
</evidence>
<feature type="transmembrane region" description="Helical" evidence="1">
    <location>
        <begin position="54"/>
        <end position="72"/>
    </location>
</feature>
<evidence type="ECO:0000313" key="3">
    <source>
        <dbReference type="Proteomes" id="UP000483362"/>
    </source>
</evidence>
<evidence type="ECO:0000313" key="2">
    <source>
        <dbReference type="EMBL" id="MSS17153.1"/>
    </source>
</evidence>
<gene>
    <name evidence="2" type="ORF">FYJ29_05155</name>
</gene>
<comment type="caution">
    <text evidence="2">The sequence shown here is derived from an EMBL/GenBank/DDBJ whole genome shotgun (WGS) entry which is preliminary data.</text>
</comment>
<name>A0A6L5XD17_9BACT</name>
<keyword evidence="1" id="KW-0472">Membrane</keyword>
<organism evidence="2 3">
    <name type="scientific">Sodaliphilus pleomorphus</name>
    <dbReference type="NCBI Taxonomy" id="2606626"/>
    <lineage>
        <taxon>Bacteria</taxon>
        <taxon>Pseudomonadati</taxon>
        <taxon>Bacteroidota</taxon>
        <taxon>Bacteroidia</taxon>
        <taxon>Bacteroidales</taxon>
        <taxon>Muribaculaceae</taxon>
        <taxon>Sodaliphilus</taxon>
    </lineage>
</organism>
<sequence>MVLQRWQTVYLLIATILMAAFAFMTSISIQVGPQEYILGALVSGAKGSDTHPDLLLMVMDALIIVISIITIIRYKNLKAQMSLCAMCIALTIAMVLCILVLAFTQKAMGDVSVMHIGNLMPLLAIVCYALAYRGISHDKKLLSDSERLR</sequence>
<dbReference type="Pfam" id="PF14126">
    <property type="entry name" value="DUF4293"/>
    <property type="match status" value="1"/>
</dbReference>
<protein>
    <submittedName>
        <fullName evidence="2">DUF4293 family protein</fullName>
    </submittedName>
</protein>
<dbReference type="InterPro" id="IPR025635">
    <property type="entry name" value="DUF4293"/>
</dbReference>
<dbReference type="RefSeq" id="WP_154326595.1">
    <property type="nucleotide sequence ID" value="NZ_CP045696.1"/>
</dbReference>
<feature type="transmembrane region" description="Helical" evidence="1">
    <location>
        <begin position="9"/>
        <end position="29"/>
    </location>
</feature>
<feature type="transmembrane region" description="Helical" evidence="1">
    <location>
        <begin position="84"/>
        <end position="104"/>
    </location>
</feature>
<dbReference type="Proteomes" id="UP000483362">
    <property type="component" value="Unassembled WGS sequence"/>
</dbReference>
<feature type="transmembrane region" description="Helical" evidence="1">
    <location>
        <begin position="116"/>
        <end position="135"/>
    </location>
</feature>
<dbReference type="AlphaFoldDB" id="A0A6L5XD17"/>
<reference evidence="2 3" key="1">
    <citation type="submission" date="2019-08" db="EMBL/GenBank/DDBJ databases">
        <title>In-depth cultivation of the pig gut microbiome towards novel bacterial diversity and tailored functional studies.</title>
        <authorList>
            <person name="Wylensek D."/>
            <person name="Hitch T.C.A."/>
            <person name="Clavel T."/>
        </authorList>
    </citation>
    <scope>NUCLEOTIDE SEQUENCE [LARGE SCALE GENOMIC DNA]</scope>
    <source>
        <strain evidence="2 3">Oil-RF-744-WCA-WT-10</strain>
    </source>
</reference>